<dbReference type="AlphaFoldDB" id="A0AAV3S919"/>
<proteinExistence type="predicted"/>
<dbReference type="RefSeq" id="WP_211313090.1">
    <property type="nucleotide sequence ID" value="NZ_BAAABL010000051.1"/>
</dbReference>
<accession>A0AAV3S919</accession>
<sequence length="297" mass="31106">MAGWLTIILTILWERVMPIIGVLSILGIMFIMLGDKIPVGSIRDKLGRRLIGRGSRILGKTLILIKDEDGLWTLKPATYDSDNNGYWVPTSDGREFYDASGVGGDPGGFYGGSALAVAYDGLGSLSTVAGAEVGRQARIKRKTYAEDLASIDYAKYKAGETSKDLLAGAGDAIRRALVSGDDAATDGGVTVVEDDETTVVGEWETLLPTRKVVDLRDTLDNAPFQVRPQQFHRVAENAKKGQQGFASLGPLGQAGIIMSAFILGAIACYVGFSATGGGGGGAGISIPMGMLSTGVLG</sequence>
<keyword evidence="1" id="KW-0472">Membrane</keyword>
<gene>
    <name evidence="2" type="ORF">GCM10009066_17420</name>
</gene>
<dbReference type="EMBL" id="BAAABL010000051">
    <property type="protein sequence ID" value="GAA0303968.1"/>
    <property type="molecule type" value="Genomic_DNA"/>
</dbReference>
<keyword evidence="1" id="KW-0812">Transmembrane</keyword>
<reference evidence="2 3" key="1">
    <citation type="journal article" date="2019" name="Int. J. Syst. Evol. Microbiol.">
        <title>The Global Catalogue of Microorganisms (GCM) 10K type strain sequencing project: providing services to taxonomists for standard genome sequencing and annotation.</title>
        <authorList>
            <consortium name="The Broad Institute Genomics Platform"/>
            <consortium name="The Broad Institute Genome Sequencing Center for Infectious Disease"/>
            <person name="Wu L."/>
            <person name="Ma J."/>
        </authorList>
    </citation>
    <scope>NUCLEOTIDE SEQUENCE [LARGE SCALE GENOMIC DNA]</scope>
    <source>
        <strain evidence="2 3">JCM 16330</strain>
    </source>
</reference>
<evidence type="ECO:0000313" key="3">
    <source>
        <dbReference type="Proteomes" id="UP001500837"/>
    </source>
</evidence>
<keyword evidence="3" id="KW-1185">Reference proteome</keyword>
<keyword evidence="1" id="KW-1133">Transmembrane helix</keyword>
<protein>
    <submittedName>
        <fullName evidence="2">Uncharacterized protein</fullName>
    </submittedName>
</protein>
<evidence type="ECO:0000256" key="1">
    <source>
        <dbReference type="SAM" id="Phobius"/>
    </source>
</evidence>
<evidence type="ECO:0000313" key="2">
    <source>
        <dbReference type="EMBL" id="GAA0303968.1"/>
    </source>
</evidence>
<feature type="transmembrane region" description="Helical" evidence="1">
    <location>
        <begin position="12"/>
        <end position="33"/>
    </location>
</feature>
<name>A0AAV3S919_9EURY</name>
<comment type="caution">
    <text evidence="2">The sequence shown here is derived from an EMBL/GenBank/DDBJ whole genome shotgun (WGS) entry which is preliminary data.</text>
</comment>
<organism evidence="2 3">
    <name type="scientific">Halarchaeum salinum</name>
    <dbReference type="NCBI Taxonomy" id="489912"/>
    <lineage>
        <taxon>Archaea</taxon>
        <taxon>Methanobacteriati</taxon>
        <taxon>Methanobacteriota</taxon>
        <taxon>Stenosarchaea group</taxon>
        <taxon>Halobacteria</taxon>
        <taxon>Halobacteriales</taxon>
        <taxon>Halobacteriaceae</taxon>
    </lineage>
</organism>
<dbReference type="Proteomes" id="UP001500837">
    <property type="component" value="Unassembled WGS sequence"/>
</dbReference>